<feature type="domain" description="Amine oxidase" evidence="7">
    <location>
        <begin position="63"/>
        <end position="518"/>
    </location>
</feature>
<evidence type="ECO:0000259" key="7">
    <source>
        <dbReference type="Pfam" id="PF01593"/>
    </source>
</evidence>
<dbReference type="PANTHER" id="PTHR10742:SF342">
    <property type="entry name" value="AMINE OXIDASE"/>
    <property type="match status" value="1"/>
</dbReference>
<dbReference type="InterPro" id="IPR036188">
    <property type="entry name" value="FAD/NAD-bd_sf"/>
</dbReference>
<name>W6QXC5_ECTO5</name>
<evidence type="ECO:0000256" key="2">
    <source>
        <dbReference type="ARBA" id="ARBA00005833"/>
    </source>
</evidence>
<comment type="catalytic activity">
    <reaction evidence="6">
        <text>L-tryptophan + O2 = indole-3-acetamide + CO2 + H2O</text>
        <dbReference type="Rhea" id="RHEA:16165"/>
        <dbReference type="ChEBI" id="CHEBI:15377"/>
        <dbReference type="ChEBI" id="CHEBI:15379"/>
        <dbReference type="ChEBI" id="CHEBI:16031"/>
        <dbReference type="ChEBI" id="CHEBI:16526"/>
        <dbReference type="ChEBI" id="CHEBI:57912"/>
        <dbReference type="EC" id="1.13.12.3"/>
    </reaction>
</comment>
<comment type="pathway">
    <text evidence="1">Plant hormone metabolism; auxin biosynthesis.</text>
</comment>
<dbReference type="EC" id="1.13.12.3" evidence="3"/>
<dbReference type="GO" id="GO:0050361">
    <property type="term" value="F:tryptophan 2-monooxygenase activity"/>
    <property type="evidence" value="ECO:0007669"/>
    <property type="project" value="UniProtKB-EC"/>
</dbReference>
<evidence type="ECO:0000256" key="3">
    <source>
        <dbReference type="ARBA" id="ARBA00012535"/>
    </source>
</evidence>
<dbReference type="Gene3D" id="3.90.660.10">
    <property type="match status" value="1"/>
</dbReference>
<dbReference type="SUPFAM" id="SSF51905">
    <property type="entry name" value="FAD/NAD(P)-binding domain"/>
    <property type="match status" value="1"/>
</dbReference>
<dbReference type="Gene3D" id="1.20.1440.240">
    <property type="match status" value="1"/>
</dbReference>
<dbReference type="PANTHER" id="PTHR10742">
    <property type="entry name" value="FLAVIN MONOAMINE OXIDASE"/>
    <property type="match status" value="1"/>
</dbReference>
<protein>
    <recommendedName>
        <fullName evidence="4">Tryptophan 2-monooxygenase</fullName>
        <ecNumber evidence="3">1.13.12.3</ecNumber>
    </recommendedName>
</protein>
<dbReference type="InterPro" id="IPR050281">
    <property type="entry name" value="Flavin_monoamine_oxidase"/>
</dbReference>
<dbReference type="PROSITE" id="PS51318">
    <property type="entry name" value="TAT"/>
    <property type="match status" value="1"/>
</dbReference>
<accession>W6QXC5</accession>
<evidence type="ECO:0000313" key="9">
    <source>
        <dbReference type="Proteomes" id="UP000032841"/>
    </source>
</evidence>
<comment type="similarity">
    <text evidence="2">Belongs to the tryptophan 2-monooxygenase family.</text>
</comment>
<proteinExistence type="inferred from homology"/>
<dbReference type="Gene3D" id="3.50.50.60">
    <property type="entry name" value="FAD/NAD(P)-binding domain"/>
    <property type="match status" value="1"/>
</dbReference>
<evidence type="ECO:0000256" key="1">
    <source>
        <dbReference type="ARBA" id="ARBA00004814"/>
    </source>
</evidence>
<dbReference type="InterPro" id="IPR002937">
    <property type="entry name" value="Amino_oxidase"/>
</dbReference>
<dbReference type="HOGENOM" id="CLU_004498_8_3_6"/>
<evidence type="ECO:0000256" key="4">
    <source>
        <dbReference type="ARBA" id="ARBA00017871"/>
    </source>
</evidence>
<dbReference type="AlphaFoldDB" id="W6QXC5"/>
<dbReference type="GO" id="GO:0001716">
    <property type="term" value="F:L-amino-acid oxidase activity"/>
    <property type="evidence" value="ECO:0007669"/>
    <property type="project" value="TreeGrafter"/>
</dbReference>
<sequence>MSEEQRGISRRSLLSWIGMTAGAATMYQAMSALSFAAESHYDSNFALSGAPKGSKILVLGAGLAGMTAAYELRKAGYKVEVLEFNQKAGGRCWTIRGGDTYTELGGAVQQCKFDEGHYLNPGPWRIPYHHHAVLGYCHKFGVALEPFVQVNYNALLHSSKAFGGKPKRYREIQADFQGHVAELLNKSVNQGALDQAVTAEDREKLMSALRDWAGLDKSGKYKKSYEASLRRGFKVDAGGGLMPKEENSDIIDFQTLLNSDLWGHIATGQNYEFQTTLFQPVGGMDSIAKAFEKQVRDLIRYNAKITEIDQNSNGVTVTYVDRTTGAKHQAKADYCVCTLPLSILGQLPVKVGAAMQTAIRAVPYDSSVKFGLQFKRRFWEQDEHIYGGISYTDLPISLIGYPNTGYGSSGKGVLLGGYVWGANAYEFTAMSPEQRVAKAVEFGSQIHPQYKQEFENGVAVGWHRVPWVQGCYGMWTEETREQHYENMCQIDGRIVLAGEHASYIPAWQEGAILSAQDAIKRLHKHIVSTQKA</sequence>
<dbReference type="eggNOG" id="COG1231">
    <property type="taxonomic scope" value="Bacteria"/>
</dbReference>
<dbReference type="SUPFAM" id="SSF54373">
    <property type="entry name" value="FAD-linked reductases, C-terminal domain"/>
    <property type="match status" value="1"/>
</dbReference>
<keyword evidence="5" id="KW-0073">Auxin biosynthesis</keyword>
<evidence type="ECO:0000256" key="5">
    <source>
        <dbReference type="ARBA" id="ARBA00023070"/>
    </source>
</evidence>
<dbReference type="Pfam" id="PF01593">
    <property type="entry name" value="Amino_oxidase"/>
    <property type="match status" value="1"/>
</dbReference>
<dbReference type="GO" id="GO:0009851">
    <property type="term" value="P:auxin biosynthetic process"/>
    <property type="evidence" value="ECO:0007669"/>
    <property type="project" value="UniProtKB-KW"/>
</dbReference>
<reference evidence="8 9" key="1">
    <citation type="submission" date="2013-11" db="EMBL/GenBank/DDBJ databases">
        <title>Complete genome sequence of the cyanide-degrading bacterium Pseudomonas pseudoalcaligenes CECT 5344.</title>
        <authorList>
            <person name="Wibberg D."/>
            <person name="Puehler A."/>
            <person name="Schlueter A."/>
        </authorList>
    </citation>
    <scope>NUCLEOTIDE SEQUENCE [LARGE SCALE GENOMIC DNA]</scope>
    <source>
        <strain evidence="9">CECT 5344</strain>
    </source>
</reference>
<dbReference type="KEGG" id="ppse:BN5_0151"/>
<dbReference type="InterPro" id="IPR006311">
    <property type="entry name" value="TAT_signal"/>
</dbReference>
<evidence type="ECO:0000313" key="8">
    <source>
        <dbReference type="EMBL" id="CDM38766.1"/>
    </source>
</evidence>
<gene>
    <name evidence="8" type="primary">MaoA</name>
    <name evidence="8" type="synonym">B</name>
    <name evidence="8" type="ORF">BN5_0151</name>
</gene>
<dbReference type="EMBL" id="HG916826">
    <property type="protein sequence ID" value="CDM38766.1"/>
    <property type="molecule type" value="Genomic_DNA"/>
</dbReference>
<evidence type="ECO:0000256" key="6">
    <source>
        <dbReference type="ARBA" id="ARBA00047321"/>
    </source>
</evidence>
<keyword evidence="8" id="KW-0560">Oxidoreductase</keyword>
<organism evidence="8 9">
    <name type="scientific">Ectopseudomonas oleovorans (strain CECT 5344)</name>
    <name type="common">Pseudomonas pseudoalcaligenes</name>
    <dbReference type="NCBI Taxonomy" id="1182590"/>
    <lineage>
        <taxon>Bacteria</taxon>
        <taxon>Pseudomonadati</taxon>
        <taxon>Pseudomonadota</taxon>
        <taxon>Gammaproteobacteria</taxon>
        <taxon>Pseudomonadales</taxon>
        <taxon>Pseudomonadaceae</taxon>
        <taxon>Ectopseudomonas</taxon>
    </lineage>
</organism>
<dbReference type="GO" id="GO:0009063">
    <property type="term" value="P:amino acid catabolic process"/>
    <property type="evidence" value="ECO:0007669"/>
    <property type="project" value="TreeGrafter"/>
</dbReference>
<dbReference type="Proteomes" id="UP000032841">
    <property type="component" value="Chromosome"/>
</dbReference>